<feature type="coiled-coil region" evidence="1">
    <location>
        <begin position="58"/>
        <end position="85"/>
    </location>
</feature>
<evidence type="ECO:0000313" key="3">
    <source>
        <dbReference type="EMBL" id="RFB04168.1"/>
    </source>
</evidence>
<evidence type="ECO:0000313" key="4">
    <source>
        <dbReference type="Proteomes" id="UP000264589"/>
    </source>
</evidence>
<evidence type="ECO:0000256" key="2">
    <source>
        <dbReference type="SAM" id="MobiDB-lite"/>
    </source>
</evidence>
<organism evidence="3 4">
    <name type="scientific">Parvularcula marina</name>
    <dbReference type="NCBI Taxonomy" id="2292771"/>
    <lineage>
        <taxon>Bacteria</taxon>
        <taxon>Pseudomonadati</taxon>
        <taxon>Pseudomonadota</taxon>
        <taxon>Alphaproteobacteria</taxon>
        <taxon>Parvularculales</taxon>
        <taxon>Parvularculaceae</taxon>
        <taxon>Parvularcula</taxon>
    </lineage>
</organism>
<proteinExistence type="predicted"/>
<comment type="caution">
    <text evidence="3">The sequence shown here is derived from an EMBL/GenBank/DDBJ whole genome shotgun (WGS) entry which is preliminary data.</text>
</comment>
<dbReference type="RefSeq" id="WP_116390796.1">
    <property type="nucleotide sequence ID" value="NZ_QUQO01000001.1"/>
</dbReference>
<dbReference type="EMBL" id="QUQO01000001">
    <property type="protein sequence ID" value="RFB04168.1"/>
    <property type="molecule type" value="Genomic_DNA"/>
</dbReference>
<keyword evidence="1" id="KW-0175">Coiled coil</keyword>
<evidence type="ECO:0000256" key="1">
    <source>
        <dbReference type="SAM" id="Coils"/>
    </source>
</evidence>
<gene>
    <name evidence="3" type="ORF">DX908_02045</name>
</gene>
<dbReference type="Proteomes" id="UP000264589">
    <property type="component" value="Unassembled WGS sequence"/>
</dbReference>
<protein>
    <submittedName>
        <fullName evidence="3">Uncharacterized protein</fullName>
    </submittedName>
</protein>
<dbReference type="AlphaFoldDB" id="A0A371RFC9"/>
<feature type="region of interest" description="Disordered" evidence="2">
    <location>
        <begin position="138"/>
        <end position="159"/>
    </location>
</feature>
<sequence>MINGFGNSATLSLFSATSKPGGLTELLTASTRESEAIEEKTKAMASIAETLDRMTDPAAKLSRAQATLQREMTRAETELEALKFLKVIDPEAAARAAEDILARLDRAVSAYSASVKSLSSNAISSSYSPESTANALKAAAQKVLSQQPAPEAPPDVPDPEAVRAQLKSDLLAQIDQIKAEREETLDALKLDIEDVEVSDSKSKSHDEFLESLRQLVTRIASVAEGAEDDDEGEDPAVIEGRIRESIQKAAQAVTSLLRSGKISELPKIDARL</sequence>
<dbReference type="InParanoid" id="A0A371RFC9"/>
<name>A0A371RFC9_9PROT</name>
<reference evidence="3" key="1">
    <citation type="submission" date="2018-08" db="EMBL/GenBank/DDBJ databases">
        <title>Parvularcula sp. SM1705, isolated from surface water of the South Sea China.</title>
        <authorList>
            <person name="Sun L."/>
        </authorList>
    </citation>
    <scope>NUCLEOTIDE SEQUENCE [LARGE SCALE GENOMIC DNA]</scope>
    <source>
        <strain evidence="3">SM1705</strain>
    </source>
</reference>
<accession>A0A371RFC9</accession>
<keyword evidence="4" id="KW-1185">Reference proteome</keyword>